<accession>A0ACB8H6W2</accession>
<evidence type="ECO:0000313" key="2">
    <source>
        <dbReference type="Proteomes" id="UP000664032"/>
    </source>
</evidence>
<protein>
    <submittedName>
        <fullName evidence="1">Heat-stable 19 kDa antigen</fullName>
    </submittedName>
</protein>
<keyword evidence="2" id="KW-1185">Reference proteome</keyword>
<evidence type="ECO:0000313" key="1">
    <source>
        <dbReference type="EMBL" id="KAH9483730.1"/>
    </source>
</evidence>
<name>A0ACB8H6W2_PSICU</name>
<reference evidence="1" key="1">
    <citation type="submission" date="2021-10" db="EMBL/GenBank/DDBJ databases">
        <title>Psilocybe cubensis genome.</title>
        <authorList>
            <person name="Mckernan K.J."/>
            <person name="Crawford S."/>
            <person name="Trippe A."/>
            <person name="Kane L.T."/>
            <person name="Mclaughlin S."/>
        </authorList>
    </citation>
    <scope>NUCLEOTIDE SEQUENCE</scope>
    <source>
        <strain evidence="1">MGC-MH-2018</strain>
    </source>
</reference>
<dbReference type="Proteomes" id="UP000664032">
    <property type="component" value="Unassembled WGS sequence"/>
</dbReference>
<proteinExistence type="predicted"/>
<dbReference type="EMBL" id="JAFIQS020000003">
    <property type="protein sequence ID" value="KAH9483730.1"/>
    <property type="molecule type" value="Genomic_DNA"/>
</dbReference>
<sequence>MKLIAALSSLFFMPALVAAISVSSDAVYDNAGQSLASVACSDGSFGMLTRGFTTFNSLPKFPHIGGAPSIKGYNSPDCGSCWNLTYTNAAGIPKTISILAIDLATPDFNIAQSAFSELTGGNVASGRVPIVAVKVAPSVCGLVSAAPSSTTSSTVSPLTGIDWNLFNDDEIMSDPSPIDFASAQICQATLDFLNSNDESDGSDDGGGSPPLSESSDEQANSDTEQVDNESLPRKRMRGIHTDPAEARKWYPWIDKILDLFLWLLRINGVNDVPSIKAMQGINKALQNLCGIETKEYKGKLGNVYFVNSLSQILAQEMSNPQVRPFLHFYPEDTGKSISETYQASGWLREINPEDGTPMIRLNNNDFFIFEPTMLIDGRCCIPIRWFLREGVFYAKAWLMEDTPSGWVVSEDREIEITQSQLLKNFIQLSKDHLLYNLSHPSRIFGVRSNSGPGLSKWTRTDPTIGNRWRVLAKGHRVYSLPLWMYCDDTSGNQSKKWNKHNSYLFILAGLPREKSSQEYNIHFLCTSNIAPPLEMLDGVVDQLQLAQKHGIWVWDCIHKEAVMIFPPVFALLGDNPMHSEFACHIGMQGKYFCRICWAKGVDSQECPHKNLPHDSCARPNSPTLSIHSDVDSEDTFTRPSHKRRRYKESMESMLRRIGKPRRKKETMATLDSFLEQAKMIGTKSKLRAAKTETGIKDVFQDFFIEKLFKSYKGKVSTQAKEEALKAAVDKLPGDIKSPVWKLGLDPHQDTPVEILHVVLLGFVKYFWRDLVQNQVTPAKKQTLIIRLNSLSVAGLGVPTLNGSTLVNYAGSLTGRDFRIIAQVAPFVIYDMVSQEVYDAWVSLSTLVPVIWQPAISNIDEYLPRLEADIKYFLLKTATWTCAWFNKTKFHIILHLPEHVRRFGPAILFATESFESFNAIIRAKSIHSNHQAPSHDIARGFAQGNRIRHLLSGGFFLPQELYQSWKKDPTNVANSEWRTAGPGGLHLIDAPDSTPASYLGLQKPAASKAGSCKSNGTDPQPFHRTLCGQKLPNIVLNTAASQQLYVTNSQVYLRNEDLCTIGQFVIAQIHPSQPPLIGCVREILQQVGSPNHLQNRPDGILIQTALHQPPSHILPAGQLQPVFMPRLILQQEWSFIPWSCLLCTVNTQHDCQRHGCQANGLQYIYQERIQTDQTKATILHQNSLDDMLLLNMCQMRDAAHLQSFRLHSAPLNEDAIIQRSVAQAIVQRKAGEASQSSTSKPTKTPTAALRQHAQSPLGTPTLAATPSGGVSLPQHASAGTSSGGVSSPRRSRQASVVYPGQITLDFR</sequence>
<organism evidence="1 2">
    <name type="scientific">Psilocybe cubensis</name>
    <name type="common">Psychedelic mushroom</name>
    <name type="synonym">Stropharia cubensis</name>
    <dbReference type="NCBI Taxonomy" id="181762"/>
    <lineage>
        <taxon>Eukaryota</taxon>
        <taxon>Fungi</taxon>
        <taxon>Dikarya</taxon>
        <taxon>Basidiomycota</taxon>
        <taxon>Agaricomycotina</taxon>
        <taxon>Agaricomycetes</taxon>
        <taxon>Agaricomycetidae</taxon>
        <taxon>Agaricales</taxon>
        <taxon>Agaricineae</taxon>
        <taxon>Strophariaceae</taxon>
        <taxon>Psilocybe</taxon>
    </lineage>
</organism>
<comment type="caution">
    <text evidence="1">The sequence shown here is derived from an EMBL/GenBank/DDBJ whole genome shotgun (WGS) entry which is preliminary data.</text>
</comment>
<gene>
    <name evidence="1" type="ORF">JR316_0003206</name>
</gene>